<proteinExistence type="predicted"/>
<comment type="caution">
    <text evidence="2">The sequence shown here is derived from an EMBL/GenBank/DDBJ whole genome shotgun (WGS) entry which is preliminary data.</text>
</comment>
<accession>A0A1D1VWQ5</accession>
<evidence type="ECO:0000256" key="1">
    <source>
        <dbReference type="SAM" id="MobiDB-lite"/>
    </source>
</evidence>
<feature type="compositionally biased region" description="Basic and acidic residues" evidence="1">
    <location>
        <begin position="32"/>
        <end position="44"/>
    </location>
</feature>
<feature type="region of interest" description="Disordered" evidence="1">
    <location>
        <begin position="78"/>
        <end position="154"/>
    </location>
</feature>
<dbReference type="AlphaFoldDB" id="A0A1D1VWQ5"/>
<feature type="region of interest" description="Disordered" evidence="1">
    <location>
        <begin position="27"/>
        <end position="61"/>
    </location>
</feature>
<reference evidence="2 3" key="1">
    <citation type="journal article" date="2016" name="Nat. Commun.">
        <title>Extremotolerant tardigrade genome and improved radiotolerance of human cultured cells by tardigrade-unique protein.</title>
        <authorList>
            <person name="Hashimoto T."/>
            <person name="Horikawa D.D."/>
            <person name="Saito Y."/>
            <person name="Kuwahara H."/>
            <person name="Kozuka-Hata H."/>
            <person name="Shin-I T."/>
            <person name="Minakuchi Y."/>
            <person name="Ohishi K."/>
            <person name="Motoyama A."/>
            <person name="Aizu T."/>
            <person name="Enomoto A."/>
            <person name="Kondo K."/>
            <person name="Tanaka S."/>
            <person name="Hara Y."/>
            <person name="Koshikawa S."/>
            <person name="Sagara H."/>
            <person name="Miura T."/>
            <person name="Yokobori S."/>
            <person name="Miyagawa K."/>
            <person name="Suzuki Y."/>
            <person name="Kubo T."/>
            <person name="Oyama M."/>
            <person name="Kohara Y."/>
            <person name="Fujiyama A."/>
            <person name="Arakawa K."/>
            <person name="Katayama T."/>
            <person name="Toyoda A."/>
            <person name="Kunieda T."/>
        </authorList>
    </citation>
    <scope>NUCLEOTIDE SEQUENCE [LARGE SCALE GENOMIC DNA]</scope>
    <source>
        <strain evidence="2 3">YOKOZUNA-1</strain>
    </source>
</reference>
<name>A0A1D1VWQ5_RAMVA</name>
<sequence length="154" mass="16633">MSYKKQTGRKMASIPITPILPRRRAQLASALDRARSRSVDRLGSHSDPCSPDPLGNTGQTPGIVSFLMNSGQRLITRAQSSKSQYNSTECLESPMDSPVTKSPHCFLTRSTSDVEKPPKSAVHRMPQTLPSIPSQAELKPVPSQPATGVGPRKG</sequence>
<organism evidence="2 3">
    <name type="scientific">Ramazzottius varieornatus</name>
    <name type="common">Water bear</name>
    <name type="synonym">Tardigrade</name>
    <dbReference type="NCBI Taxonomy" id="947166"/>
    <lineage>
        <taxon>Eukaryota</taxon>
        <taxon>Metazoa</taxon>
        <taxon>Ecdysozoa</taxon>
        <taxon>Tardigrada</taxon>
        <taxon>Eutardigrada</taxon>
        <taxon>Parachela</taxon>
        <taxon>Hypsibioidea</taxon>
        <taxon>Ramazzottiidae</taxon>
        <taxon>Ramazzottius</taxon>
    </lineage>
</organism>
<keyword evidence="3" id="KW-1185">Reference proteome</keyword>
<evidence type="ECO:0000313" key="2">
    <source>
        <dbReference type="EMBL" id="GAV03049.1"/>
    </source>
</evidence>
<dbReference type="Proteomes" id="UP000186922">
    <property type="component" value="Unassembled WGS sequence"/>
</dbReference>
<evidence type="ECO:0000313" key="3">
    <source>
        <dbReference type="Proteomes" id="UP000186922"/>
    </source>
</evidence>
<feature type="compositionally biased region" description="Polar residues" evidence="1">
    <location>
        <begin position="78"/>
        <end position="90"/>
    </location>
</feature>
<dbReference type="EMBL" id="BDGG01000009">
    <property type="protein sequence ID" value="GAV03049.1"/>
    <property type="molecule type" value="Genomic_DNA"/>
</dbReference>
<gene>
    <name evidence="2" type="primary">RvY_13531-1</name>
    <name evidence="2" type="synonym">RvY_13531.1</name>
    <name evidence="2" type="ORF">RvY_13531</name>
</gene>
<protein>
    <submittedName>
        <fullName evidence="2">Uncharacterized protein</fullName>
    </submittedName>
</protein>